<evidence type="ECO:0000313" key="8">
    <source>
        <dbReference type="Proteomes" id="UP000295244"/>
    </source>
</evidence>
<comment type="similarity">
    <text evidence="4">Belongs to the EgtB family.</text>
</comment>
<dbReference type="Proteomes" id="UP000295244">
    <property type="component" value="Unassembled WGS sequence"/>
</dbReference>
<proteinExistence type="inferred from homology"/>
<organism evidence="7 8">
    <name type="scientific">Rubrobacter taiwanensis</name>
    <dbReference type="NCBI Taxonomy" id="185139"/>
    <lineage>
        <taxon>Bacteria</taxon>
        <taxon>Bacillati</taxon>
        <taxon>Actinomycetota</taxon>
        <taxon>Rubrobacteria</taxon>
        <taxon>Rubrobacterales</taxon>
        <taxon>Rubrobacteraceae</taxon>
        <taxon>Rubrobacter</taxon>
    </lineage>
</organism>
<dbReference type="InterPro" id="IPR051043">
    <property type="entry name" value="Sulfatase_Mod_Factor_Kinase"/>
</dbReference>
<dbReference type="Gene3D" id="1.20.120.450">
    <property type="entry name" value="dinb family like domain"/>
    <property type="match status" value="1"/>
</dbReference>
<dbReference type="SUPFAM" id="SSF56436">
    <property type="entry name" value="C-type lectin-like"/>
    <property type="match status" value="1"/>
</dbReference>
<keyword evidence="8" id="KW-1185">Reference proteome</keyword>
<dbReference type="InterPro" id="IPR042095">
    <property type="entry name" value="SUMF_sf"/>
</dbReference>
<feature type="binding site" evidence="4">
    <location>
        <position position="140"/>
    </location>
    <ligand>
        <name>Fe cation</name>
        <dbReference type="ChEBI" id="CHEBI:24875"/>
    </ligand>
</feature>
<dbReference type="NCBIfam" id="TIGR03440">
    <property type="entry name" value="egtB_TIGR03440"/>
    <property type="match status" value="1"/>
</dbReference>
<evidence type="ECO:0000256" key="2">
    <source>
        <dbReference type="ARBA" id="ARBA00023004"/>
    </source>
</evidence>
<feature type="binding site" evidence="4">
    <location>
        <position position="136"/>
    </location>
    <ligand>
        <name>Fe cation</name>
        <dbReference type="ChEBI" id="CHEBI:24875"/>
    </ligand>
</feature>
<comment type="caution">
    <text evidence="7">The sequence shown here is derived from an EMBL/GenBank/DDBJ whole genome shotgun (WGS) entry which is preliminary data.</text>
</comment>
<name>A0A4R1BS35_9ACTN</name>
<evidence type="ECO:0000256" key="3">
    <source>
        <dbReference type="ARBA" id="ARBA00037882"/>
    </source>
</evidence>
<dbReference type="GO" id="GO:0044875">
    <property type="term" value="F:gamma-glutamyl hercynylcysteine sulfoxide synthase activity"/>
    <property type="evidence" value="ECO:0007669"/>
    <property type="project" value="UniProtKB-EC"/>
</dbReference>
<comment type="cofactor">
    <cofactor evidence="4">
        <name>Fe(2+)</name>
        <dbReference type="ChEBI" id="CHEBI:29033"/>
    </cofactor>
</comment>
<dbReference type="EMBL" id="SKBU01000006">
    <property type="protein sequence ID" value="TCJ20035.1"/>
    <property type="molecule type" value="Genomic_DNA"/>
</dbReference>
<comment type="pathway">
    <text evidence="3 4">Amino-acid biosynthesis; ergothioneine biosynthesis.</text>
</comment>
<accession>A0A4R1BS35</accession>
<gene>
    <name evidence="4" type="primary">egtB</name>
    <name evidence="7" type="ORF">E0L93_03575</name>
</gene>
<dbReference type="SUPFAM" id="SSF109854">
    <property type="entry name" value="DinB/YfiT-like putative metalloenzymes"/>
    <property type="match status" value="1"/>
</dbReference>
<comment type="catalytic activity">
    <reaction evidence="4">
        <text>gamma-L-glutamyl-L-cysteine + hercynine + O2 = gamma-L-glutamyl-hercynylcysteine S-oxide + H2O</text>
        <dbReference type="Rhea" id="RHEA:42672"/>
        <dbReference type="ChEBI" id="CHEBI:15377"/>
        <dbReference type="ChEBI" id="CHEBI:15379"/>
        <dbReference type="ChEBI" id="CHEBI:15781"/>
        <dbReference type="ChEBI" id="CHEBI:58173"/>
        <dbReference type="ChEBI" id="CHEBI:82703"/>
        <dbReference type="EC" id="1.14.99.50"/>
    </reaction>
</comment>
<dbReference type="Pfam" id="PF03781">
    <property type="entry name" value="FGE-sulfatase"/>
    <property type="match status" value="1"/>
</dbReference>
<feature type="binding site" evidence="4">
    <location>
        <begin position="83"/>
        <end position="86"/>
    </location>
    <ligand>
        <name>gamma-L-glutamyl-L-cysteine</name>
        <dbReference type="ChEBI" id="CHEBI:58173"/>
    </ligand>
</feature>
<dbReference type="Pfam" id="PF12867">
    <property type="entry name" value="DinB_2"/>
    <property type="match status" value="1"/>
</dbReference>
<reference evidence="7 8" key="1">
    <citation type="submission" date="2019-03" db="EMBL/GenBank/DDBJ databases">
        <title>Whole genome sequence of a novel Rubrobacter taiwanensis strain, isolated from Yellowstone National Park.</title>
        <authorList>
            <person name="Freed S."/>
            <person name="Ramaley R.F."/>
            <person name="Kyndt J.A."/>
        </authorList>
    </citation>
    <scope>NUCLEOTIDE SEQUENCE [LARGE SCALE GENOMIC DNA]</scope>
    <source>
        <strain evidence="7 8">Yellowstone</strain>
    </source>
</reference>
<dbReference type="EC" id="1.14.99.50" evidence="4"/>
<dbReference type="InterPro" id="IPR005532">
    <property type="entry name" value="SUMF_dom"/>
</dbReference>
<sequence>MSERSEKGRIVRDLTEARERTRWLLEPLSDEDLKAQHDPIMSPIIWDFGHIGNFEDLWLVQKLAGGSPDPELNDIYDASKHSRSERPSLRLLDREGAERYLGEVRRTALEILERVDLSSEDPLLRDGFVYNMVLQHEYQHNETILQTLQLKKGEGYRPEGQKLPEGGGVSEEMVRVPGGPFVMGTDDRRWAYDNERPAHEVNLPDFRIDAAPVTNGAYMRFMEDGGYERPELWDAAGWEWVREEGISAPKHWYQREPHDWWTVRFGFHEPVDPLAPVVHVSWYEADAYARWAGKRLPTEAEWEKAASWDPERESGRLYSWGDEPWSPERANLDQLAFRTARVGAYPGGVSACGCHQLIGDVWEWTASDFEPYPGFEAFPYRQYSEVFFGDRYKVLRGGSWATRPGAIRNTFRNWDFPIRRQIFAGFRCAE</sequence>
<feature type="binding site" evidence="4">
    <location>
        <position position="50"/>
    </location>
    <ligand>
        <name>Fe cation</name>
        <dbReference type="ChEBI" id="CHEBI:24875"/>
    </ligand>
</feature>
<evidence type="ECO:0000256" key="1">
    <source>
        <dbReference type="ARBA" id="ARBA00023002"/>
    </source>
</evidence>
<keyword evidence="4" id="KW-0479">Metal-binding</keyword>
<dbReference type="InterPro" id="IPR016187">
    <property type="entry name" value="CTDL_fold"/>
</dbReference>
<dbReference type="GO" id="GO:0005506">
    <property type="term" value="F:iron ion binding"/>
    <property type="evidence" value="ECO:0007669"/>
    <property type="project" value="UniProtKB-UniRule"/>
</dbReference>
<dbReference type="Gene3D" id="3.90.1580.10">
    <property type="entry name" value="paralog of FGE (formylglycine-generating enzyme)"/>
    <property type="match status" value="1"/>
</dbReference>
<feature type="binding site" evidence="4">
    <location>
        <position position="415"/>
    </location>
    <ligand>
        <name>gamma-L-glutamyl-L-cysteine</name>
        <dbReference type="ChEBI" id="CHEBI:58173"/>
    </ligand>
</feature>
<keyword evidence="1 4" id="KW-0560">Oxidoreductase</keyword>
<comment type="function">
    <text evidence="4">Catalyzes the oxidative sulfurization of hercynine (N-alpha,N-alpha,N-alpha-trimethyl-L-histidine) into hercynyl-gamma-L-glutamyl-L-cysteine sulfoxide, a step in the biosynthesis pathway of ergothioneine.</text>
</comment>
<dbReference type="RefSeq" id="WP_132688557.1">
    <property type="nucleotide sequence ID" value="NZ_SKBU01000006.1"/>
</dbReference>
<evidence type="ECO:0000259" key="5">
    <source>
        <dbReference type="Pfam" id="PF03781"/>
    </source>
</evidence>
<evidence type="ECO:0000313" key="7">
    <source>
        <dbReference type="EMBL" id="TCJ20035.1"/>
    </source>
</evidence>
<keyword evidence="4" id="KW-0503">Monooxygenase</keyword>
<dbReference type="HAMAP" id="MF_02035">
    <property type="entry name" value="EgtB"/>
    <property type="match status" value="1"/>
</dbReference>
<protein>
    <recommendedName>
        <fullName evidence="4">Hercynine oxygenase</fullName>
        <ecNumber evidence="4">1.14.99.50</ecNumber>
    </recommendedName>
    <alternativeName>
        <fullName evidence="4">Gamma-glutamyl hercynylcysteine S-oxide synthase</fullName>
    </alternativeName>
</protein>
<dbReference type="InterPro" id="IPR024775">
    <property type="entry name" value="DinB-like"/>
</dbReference>
<dbReference type="InterPro" id="IPR032890">
    <property type="entry name" value="EgtB_Actinobacteria"/>
</dbReference>
<feature type="binding site" evidence="4">
    <location>
        <position position="419"/>
    </location>
    <ligand>
        <name>gamma-L-glutamyl-L-cysteine</name>
        <dbReference type="ChEBI" id="CHEBI:58173"/>
    </ligand>
</feature>
<dbReference type="InterPro" id="IPR034660">
    <property type="entry name" value="DinB/YfiT-like"/>
</dbReference>
<dbReference type="AlphaFoldDB" id="A0A4R1BS35"/>
<keyword evidence="2 4" id="KW-0408">Iron</keyword>
<evidence type="ECO:0000256" key="4">
    <source>
        <dbReference type="HAMAP-Rule" id="MF_02035"/>
    </source>
</evidence>
<dbReference type="UniPathway" id="UPA01014"/>
<feature type="domain" description="DinB-like" evidence="6">
    <location>
        <begin position="14"/>
        <end position="144"/>
    </location>
</feature>
<evidence type="ECO:0000259" key="6">
    <source>
        <dbReference type="Pfam" id="PF12867"/>
    </source>
</evidence>
<dbReference type="PANTHER" id="PTHR23150">
    <property type="entry name" value="SULFATASE MODIFYING FACTOR 1, 2"/>
    <property type="match status" value="1"/>
</dbReference>
<dbReference type="OrthoDB" id="9768004at2"/>
<feature type="domain" description="Sulfatase-modifying factor enzyme-like" evidence="5">
    <location>
        <begin position="171"/>
        <end position="429"/>
    </location>
</feature>
<dbReference type="PANTHER" id="PTHR23150:SF36">
    <property type="entry name" value="HERCYNINE OXYGENASE"/>
    <property type="match status" value="1"/>
</dbReference>
<dbReference type="InterPro" id="IPR017806">
    <property type="entry name" value="EgtB"/>
</dbReference>